<dbReference type="Proteomes" id="UP000288212">
    <property type="component" value="Unassembled WGS sequence"/>
</dbReference>
<dbReference type="Gene3D" id="1.20.5.300">
    <property type="match status" value="1"/>
</dbReference>
<dbReference type="PROSITE" id="PS51257">
    <property type="entry name" value="PROKAR_LIPOPROTEIN"/>
    <property type="match status" value="1"/>
</dbReference>
<comment type="caution">
    <text evidence="2">The sequence shown here is derived from an EMBL/GenBank/DDBJ whole genome shotgun (WGS) entry which is preliminary data.</text>
</comment>
<sequence>MRAKQIIVGTLLILALSACSSVYYNTMERFGYEKRDILVSRVENARDAQSDAQETFANALEQFQSVVNVPESELSRTYNNLSRAYDQSKDSADRVSQRIRDIESVARDLFREWEQELREYSSDSLRRQSEQQLRDTERQYDTLIEQMRRAESRMEPVLTAFNDQVLFLKHNLNAQAIGALRGELGQIESDVSSLISQMQEAIAESEAFIARFRSE</sequence>
<keyword evidence="3" id="KW-1185">Reference proteome</keyword>
<feature type="coiled-coil region" evidence="1">
    <location>
        <begin position="126"/>
        <end position="153"/>
    </location>
</feature>
<evidence type="ECO:0000256" key="1">
    <source>
        <dbReference type="SAM" id="Coils"/>
    </source>
</evidence>
<dbReference type="InterPro" id="IPR043473">
    <property type="entry name" value="S2_sf_CoV"/>
</dbReference>
<dbReference type="OrthoDB" id="9780401at2"/>
<dbReference type="Pfam" id="PF11172">
    <property type="entry name" value="DUF2959"/>
    <property type="match status" value="1"/>
</dbReference>
<evidence type="ECO:0000313" key="2">
    <source>
        <dbReference type="EMBL" id="RUO19159.1"/>
    </source>
</evidence>
<dbReference type="RefSeq" id="WP_126793292.1">
    <property type="nucleotide sequence ID" value="NZ_PIPI01000006.1"/>
</dbReference>
<accession>A0A432VS25</accession>
<evidence type="ECO:0000313" key="3">
    <source>
        <dbReference type="Proteomes" id="UP000288212"/>
    </source>
</evidence>
<gene>
    <name evidence="2" type="ORF">CWE06_08975</name>
</gene>
<reference evidence="2 3" key="1">
    <citation type="journal article" date="2011" name="Front. Microbiol.">
        <title>Genomic signatures of strain selection and enhancement in Bacillus atrophaeus var. globigii, a historical biowarfare simulant.</title>
        <authorList>
            <person name="Gibbons H.S."/>
            <person name="Broomall S.M."/>
            <person name="McNew L.A."/>
            <person name="Daligault H."/>
            <person name="Chapman C."/>
            <person name="Bruce D."/>
            <person name="Karavis M."/>
            <person name="Krepps M."/>
            <person name="McGregor P.A."/>
            <person name="Hong C."/>
            <person name="Park K.H."/>
            <person name="Akmal A."/>
            <person name="Feldman A."/>
            <person name="Lin J.S."/>
            <person name="Chang W.E."/>
            <person name="Higgs B.W."/>
            <person name="Demirev P."/>
            <person name="Lindquist J."/>
            <person name="Liem A."/>
            <person name="Fochler E."/>
            <person name="Read T.D."/>
            <person name="Tapia R."/>
            <person name="Johnson S."/>
            <person name="Bishop-Lilly K.A."/>
            <person name="Detter C."/>
            <person name="Han C."/>
            <person name="Sozhamannan S."/>
            <person name="Rosenzweig C.N."/>
            <person name="Skowronski E.W."/>
        </authorList>
    </citation>
    <scope>NUCLEOTIDE SEQUENCE [LARGE SCALE GENOMIC DNA]</scope>
    <source>
        <strain evidence="2 3">AK5</strain>
    </source>
</reference>
<keyword evidence="1" id="KW-0175">Coiled coil</keyword>
<dbReference type="InterPro" id="IPR021342">
    <property type="entry name" value="DUF2959"/>
</dbReference>
<dbReference type="EMBL" id="PIPI01000006">
    <property type="protein sequence ID" value="RUO19159.1"/>
    <property type="molecule type" value="Genomic_DNA"/>
</dbReference>
<protein>
    <submittedName>
        <fullName evidence="2">DUF2959 domain-containing protein</fullName>
    </submittedName>
</protein>
<dbReference type="AlphaFoldDB" id="A0A432VS25"/>
<name>A0A432VS25_9GAMM</name>
<proteinExistence type="predicted"/>
<dbReference type="SUPFAM" id="SSF111474">
    <property type="entry name" value="Coronavirus S2 glycoprotein"/>
    <property type="match status" value="1"/>
</dbReference>
<organism evidence="2 3">
    <name type="scientific">Aliidiomarina haloalkalitolerans</name>
    <dbReference type="NCBI Taxonomy" id="859059"/>
    <lineage>
        <taxon>Bacteria</taxon>
        <taxon>Pseudomonadati</taxon>
        <taxon>Pseudomonadota</taxon>
        <taxon>Gammaproteobacteria</taxon>
        <taxon>Alteromonadales</taxon>
        <taxon>Idiomarinaceae</taxon>
        <taxon>Aliidiomarina</taxon>
    </lineage>
</organism>